<dbReference type="PROSITE" id="PS00211">
    <property type="entry name" value="ABC_TRANSPORTER_1"/>
    <property type="match status" value="1"/>
</dbReference>
<keyword evidence="6" id="KW-1185">Reference proteome</keyword>
<name>A0A7G9G3L2_9FIRM</name>
<dbReference type="PANTHER" id="PTHR42781:SF8">
    <property type="entry name" value="BICARBONATE TRANSPORT ATP-BINDING PROTEIN CMPC"/>
    <property type="match status" value="1"/>
</dbReference>
<dbReference type="SUPFAM" id="SSF52540">
    <property type="entry name" value="P-loop containing nucleoside triphosphate hydrolases"/>
    <property type="match status" value="1"/>
</dbReference>
<keyword evidence="2" id="KW-0547">Nucleotide-binding</keyword>
<feature type="domain" description="ABC transporter" evidence="4">
    <location>
        <begin position="4"/>
        <end position="203"/>
    </location>
</feature>
<dbReference type="InterPro" id="IPR027417">
    <property type="entry name" value="P-loop_NTPase"/>
</dbReference>
<dbReference type="KEGG" id="qdo:H9Q78_13325"/>
<evidence type="ECO:0000259" key="4">
    <source>
        <dbReference type="PROSITE" id="PS50893"/>
    </source>
</evidence>
<keyword evidence="1" id="KW-0813">Transport</keyword>
<dbReference type="GO" id="GO:0016887">
    <property type="term" value="F:ATP hydrolysis activity"/>
    <property type="evidence" value="ECO:0007669"/>
    <property type="project" value="InterPro"/>
</dbReference>
<dbReference type="GO" id="GO:0005524">
    <property type="term" value="F:ATP binding"/>
    <property type="evidence" value="ECO:0007669"/>
    <property type="project" value="UniProtKB-KW"/>
</dbReference>
<dbReference type="InterPro" id="IPR017871">
    <property type="entry name" value="ABC_transporter-like_CS"/>
</dbReference>
<evidence type="ECO:0000313" key="5">
    <source>
        <dbReference type="EMBL" id="QNM05394.1"/>
    </source>
</evidence>
<dbReference type="InterPro" id="IPR050093">
    <property type="entry name" value="ABC_SmlMolc_Importer"/>
</dbReference>
<reference evidence="5 6" key="1">
    <citation type="submission" date="2020-08" db="EMBL/GenBank/DDBJ databases">
        <authorList>
            <person name="Liu C."/>
            <person name="Sun Q."/>
        </authorList>
    </citation>
    <scope>NUCLEOTIDE SEQUENCE [LARGE SCALE GENOMIC DNA]</scope>
    <source>
        <strain evidence="5 6">NSJ-38</strain>
    </source>
</reference>
<protein>
    <submittedName>
        <fullName evidence="5">ABC transporter ATP-binding protein</fullName>
    </submittedName>
</protein>
<evidence type="ECO:0000313" key="6">
    <source>
        <dbReference type="Proteomes" id="UP000515823"/>
    </source>
</evidence>
<evidence type="ECO:0000256" key="3">
    <source>
        <dbReference type="ARBA" id="ARBA00022840"/>
    </source>
</evidence>
<sequence>MKDIVVANIYKSFGEEQVLKDFSGVFKGGETTSVMGGSGCGKTTLLNILMGFIPPDAGAVTGVPEKKSAVFQEDRLCESFGAVSNVRMAAGSRIPKELVKEHLKELGLKEDMFLKPTADFSGGMKRRVAIARAVLFDADILFLDEPFKGLDAATRQAAISYVLKYTKGKTVILVTHDEAEAKQMGGAVIRMEQAEIWEENDDY</sequence>
<dbReference type="Proteomes" id="UP000515823">
    <property type="component" value="Chromosome"/>
</dbReference>
<evidence type="ECO:0000256" key="2">
    <source>
        <dbReference type="ARBA" id="ARBA00022741"/>
    </source>
</evidence>
<proteinExistence type="predicted"/>
<dbReference type="Pfam" id="PF00005">
    <property type="entry name" value="ABC_tran"/>
    <property type="match status" value="1"/>
</dbReference>
<organism evidence="5 6">
    <name type="scientific">Qiania dongpingensis</name>
    <dbReference type="NCBI Taxonomy" id="2763669"/>
    <lineage>
        <taxon>Bacteria</taxon>
        <taxon>Bacillati</taxon>
        <taxon>Bacillota</taxon>
        <taxon>Clostridia</taxon>
        <taxon>Lachnospirales</taxon>
        <taxon>Lachnospiraceae</taxon>
        <taxon>Qiania</taxon>
    </lineage>
</organism>
<dbReference type="Gene3D" id="3.40.50.300">
    <property type="entry name" value="P-loop containing nucleotide triphosphate hydrolases"/>
    <property type="match status" value="1"/>
</dbReference>
<dbReference type="SMART" id="SM00382">
    <property type="entry name" value="AAA"/>
    <property type="match status" value="1"/>
</dbReference>
<dbReference type="InterPro" id="IPR003439">
    <property type="entry name" value="ABC_transporter-like_ATP-bd"/>
</dbReference>
<dbReference type="PANTHER" id="PTHR42781">
    <property type="entry name" value="SPERMIDINE/PUTRESCINE IMPORT ATP-BINDING PROTEIN POTA"/>
    <property type="match status" value="1"/>
</dbReference>
<evidence type="ECO:0000256" key="1">
    <source>
        <dbReference type="ARBA" id="ARBA00022448"/>
    </source>
</evidence>
<dbReference type="PROSITE" id="PS50893">
    <property type="entry name" value="ABC_TRANSPORTER_2"/>
    <property type="match status" value="1"/>
</dbReference>
<dbReference type="RefSeq" id="WP_249302367.1">
    <property type="nucleotide sequence ID" value="NZ_CP060634.1"/>
</dbReference>
<accession>A0A7G9G3L2</accession>
<keyword evidence="3 5" id="KW-0067">ATP-binding</keyword>
<gene>
    <name evidence="5" type="ORF">H9Q78_13325</name>
</gene>
<dbReference type="EMBL" id="CP060634">
    <property type="protein sequence ID" value="QNM05394.1"/>
    <property type="molecule type" value="Genomic_DNA"/>
</dbReference>
<dbReference type="AlphaFoldDB" id="A0A7G9G3L2"/>
<dbReference type="InterPro" id="IPR003593">
    <property type="entry name" value="AAA+_ATPase"/>
</dbReference>